<reference evidence="2 3" key="1">
    <citation type="submission" date="2021-01" db="EMBL/GenBank/DDBJ databases">
        <title>Whole genome shotgun sequence of Asanoa iriomotensis NBRC 100142.</title>
        <authorList>
            <person name="Komaki H."/>
            <person name="Tamura T."/>
        </authorList>
    </citation>
    <scope>NUCLEOTIDE SEQUENCE [LARGE SCALE GENOMIC DNA]</scope>
    <source>
        <strain evidence="2 3">NBRC 100142</strain>
    </source>
</reference>
<feature type="transmembrane region" description="Helical" evidence="1">
    <location>
        <begin position="12"/>
        <end position="34"/>
    </location>
</feature>
<gene>
    <name evidence="2" type="ORF">Air01nite_09570</name>
</gene>
<dbReference type="EMBL" id="BONC01000004">
    <property type="protein sequence ID" value="GIF54862.1"/>
    <property type="molecule type" value="Genomic_DNA"/>
</dbReference>
<keyword evidence="1" id="KW-1133">Transmembrane helix</keyword>
<dbReference type="Proteomes" id="UP000624325">
    <property type="component" value="Unassembled WGS sequence"/>
</dbReference>
<keyword evidence="3" id="KW-1185">Reference proteome</keyword>
<organism evidence="2 3">
    <name type="scientific">Asanoa iriomotensis</name>
    <dbReference type="NCBI Taxonomy" id="234613"/>
    <lineage>
        <taxon>Bacteria</taxon>
        <taxon>Bacillati</taxon>
        <taxon>Actinomycetota</taxon>
        <taxon>Actinomycetes</taxon>
        <taxon>Micromonosporales</taxon>
        <taxon>Micromonosporaceae</taxon>
        <taxon>Asanoa</taxon>
    </lineage>
</organism>
<accession>A0ABQ4BWF1</accession>
<proteinExistence type="predicted"/>
<comment type="caution">
    <text evidence="2">The sequence shown here is derived from an EMBL/GenBank/DDBJ whole genome shotgun (WGS) entry which is preliminary data.</text>
</comment>
<sequence>MRIDTQVPAVVRAAFVLWLVAVGAGIFETILVVASGEAGDGAAAGVAVRSAVFAAAILVAFRMLAGRRWARLTLTLGLGVLGTLSLVVDPVLWLVDGNSLGTLLANASAVDLTFGVSRGIHVAAVLSACALMFAPSANAYFRSRPPITTGSHRPV</sequence>
<dbReference type="RefSeq" id="WP_203700559.1">
    <property type="nucleotide sequence ID" value="NZ_BAAALU010000013.1"/>
</dbReference>
<feature type="transmembrane region" description="Helical" evidence="1">
    <location>
        <begin position="46"/>
        <end position="65"/>
    </location>
</feature>
<keyword evidence="1" id="KW-0812">Transmembrane</keyword>
<evidence type="ECO:0000256" key="1">
    <source>
        <dbReference type="SAM" id="Phobius"/>
    </source>
</evidence>
<name>A0ABQ4BWF1_9ACTN</name>
<feature type="transmembrane region" description="Helical" evidence="1">
    <location>
        <begin position="115"/>
        <end position="134"/>
    </location>
</feature>
<feature type="transmembrane region" description="Helical" evidence="1">
    <location>
        <begin position="72"/>
        <end position="95"/>
    </location>
</feature>
<keyword evidence="1" id="KW-0472">Membrane</keyword>
<evidence type="ECO:0000313" key="2">
    <source>
        <dbReference type="EMBL" id="GIF54862.1"/>
    </source>
</evidence>
<protein>
    <submittedName>
        <fullName evidence="2">Uncharacterized protein</fullName>
    </submittedName>
</protein>
<evidence type="ECO:0000313" key="3">
    <source>
        <dbReference type="Proteomes" id="UP000624325"/>
    </source>
</evidence>